<dbReference type="GO" id="GO:0005634">
    <property type="term" value="C:nucleus"/>
    <property type="evidence" value="ECO:0007669"/>
    <property type="project" value="UniProtKB-SubCell"/>
</dbReference>
<accession>A2F1H5</accession>
<feature type="domain" description="Chromo" evidence="3">
    <location>
        <begin position="17"/>
        <end position="75"/>
    </location>
</feature>
<dbReference type="InterPro" id="IPR000953">
    <property type="entry name" value="Chromo/chromo_shadow_dom"/>
</dbReference>
<dbReference type="AlphaFoldDB" id="A2F1H5"/>
<dbReference type="OrthoDB" id="433924at2759"/>
<evidence type="ECO:0000313" key="5">
    <source>
        <dbReference type="Proteomes" id="UP000001542"/>
    </source>
</evidence>
<evidence type="ECO:0000259" key="3">
    <source>
        <dbReference type="PROSITE" id="PS50013"/>
    </source>
</evidence>
<dbReference type="InterPro" id="IPR051219">
    <property type="entry name" value="Heterochromatin_chromo-domain"/>
</dbReference>
<evidence type="ECO:0000256" key="1">
    <source>
        <dbReference type="ARBA" id="ARBA00004123"/>
    </source>
</evidence>
<dbReference type="CDD" id="cd00024">
    <property type="entry name" value="CD_CSD"/>
    <property type="match status" value="1"/>
</dbReference>
<dbReference type="GO" id="GO:0003682">
    <property type="term" value="F:chromatin binding"/>
    <property type="evidence" value="ECO:0000318"/>
    <property type="project" value="GO_Central"/>
</dbReference>
<proteinExistence type="predicted"/>
<keyword evidence="2" id="KW-0539">Nucleus</keyword>
<dbReference type="Pfam" id="PF00385">
    <property type="entry name" value="Chromo"/>
    <property type="match status" value="1"/>
</dbReference>
<dbReference type="KEGG" id="tva:4759087"/>
<organism evidence="4 5">
    <name type="scientific">Trichomonas vaginalis (strain ATCC PRA-98 / G3)</name>
    <dbReference type="NCBI Taxonomy" id="412133"/>
    <lineage>
        <taxon>Eukaryota</taxon>
        <taxon>Metamonada</taxon>
        <taxon>Parabasalia</taxon>
        <taxon>Trichomonadida</taxon>
        <taxon>Trichomonadidae</taxon>
        <taxon>Trichomonas</taxon>
    </lineage>
</organism>
<dbReference type="VEuPathDB" id="TrichDB:TVAG_027300"/>
<comment type="subcellular location">
    <subcellularLocation>
        <location evidence="1">Nucleus</location>
    </subcellularLocation>
</comment>
<dbReference type="EMBL" id="DS113573">
    <property type="protein sequence ID" value="EAY01262.1"/>
    <property type="molecule type" value="Genomic_DNA"/>
</dbReference>
<dbReference type="RefSeq" id="XP_001314077.1">
    <property type="nucleotide sequence ID" value="XM_001314070.1"/>
</dbReference>
<dbReference type="InterPro" id="IPR016197">
    <property type="entry name" value="Chromo-like_dom_sf"/>
</dbReference>
<name>A2F1H5_TRIV3</name>
<dbReference type="PROSITE" id="PS50013">
    <property type="entry name" value="CHROMO_2"/>
    <property type="match status" value="1"/>
</dbReference>
<dbReference type="SUPFAM" id="SSF54160">
    <property type="entry name" value="Chromo domain-like"/>
    <property type="match status" value="1"/>
</dbReference>
<gene>
    <name evidence="4" type="ORF">TVAG_027300</name>
</gene>
<dbReference type="STRING" id="5722.A2F1H5"/>
<dbReference type="GO" id="GO:0005721">
    <property type="term" value="C:pericentric heterochromatin"/>
    <property type="evidence" value="ECO:0000318"/>
    <property type="project" value="GO_Central"/>
</dbReference>
<dbReference type="Gene3D" id="2.40.50.40">
    <property type="match status" value="1"/>
</dbReference>
<sequence length="174" mass="19974">MEPSQDNKTAENDHEEFEVESIVDHRWVLGHLEYLIKWKGLFESENTWTEESKVTNKEAIASYITKKSQITHAQALQAANDNSDSENSIPEEKKAMVLPPVPNVQVAQTQQPVYPQAMIIPYEFHHININIKNDQLVCFGITKSNQSIPISPDYARVYYPVLFQKAVSLYLNKK</sequence>
<dbReference type="Proteomes" id="UP000001542">
    <property type="component" value="Unassembled WGS sequence"/>
</dbReference>
<protein>
    <recommendedName>
        <fullName evidence="3">Chromo domain-containing protein</fullName>
    </recommendedName>
</protein>
<evidence type="ECO:0000313" key="4">
    <source>
        <dbReference type="EMBL" id="EAY01262.1"/>
    </source>
</evidence>
<dbReference type="InParanoid" id="A2F1H5"/>
<evidence type="ECO:0000256" key="2">
    <source>
        <dbReference type="ARBA" id="ARBA00023242"/>
    </source>
</evidence>
<dbReference type="InterPro" id="IPR023780">
    <property type="entry name" value="Chromo_domain"/>
</dbReference>
<dbReference type="PANTHER" id="PTHR22812">
    <property type="entry name" value="CHROMOBOX PROTEIN"/>
    <property type="match status" value="1"/>
</dbReference>
<dbReference type="VEuPathDB" id="TrichDB:TVAGG3_0947920"/>
<dbReference type="SMART" id="SM00298">
    <property type="entry name" value="CHROMO"/>
    <property type="match status" value="1"/>
</dbReference>
<reference evidence="4" key="2">
    <citation type="journal article" date="2007" name="Science">
        <title>Draft genome sequence of the sexually transmitted pathogen Trichomonas vaginalis.</title>
        <authorList>
            <person name="Carlton J.M."/>
            <person name="Hirt R.P."/>
            <person name="Silva J.C."/>
            <person name="Delcher A.L."/>
            <person name="Schatz M."/>
            <person name="Zhao Q."/>
            <person name="Wortman J.R."/>
            <person name="Bidwell S.L."/>
            <person name="Alsmark U.C.M."/>
            <person name="Besteiro S."/>
            <person name="Sicheritz-Ponten T."/>
            <person name="Noel C.J."/>
            <person name="Dacks J.B."/>
            <person name="Foster P.G."/>
            <person name="Simillion C."/>
            <person name="Van de Peer Y."/>
            <person name="Miranda-Saavedra D."/>
            <person name="Barton G.J."/>
            <person name="Westrop G.D."/>
            <person name="Mueller S."/>
            <person name="Dessi D."/>
            <person name="Fiori P.L."/>
            <person name="Ren Q."/>
            <person name="Paulsen I."/>
            <person name="Zhang H."/>
            <person name="Bastida-Corcuera F.D."/>
            <person name="Simoes-Barbosa A."/>
            <person name="Brown M.T."/>
            <person name="Hayes R.D."/>
            <person name="Mukherjee M."/>
            <person name="Okumura C.Y."/>
            <person name="Schneider R."/>
            <person name="Smith A.J."/>
            <person name="Vanacova S."/>
            <person name="Villalvazo M."/>
            <person name="Haas B.J."/>
            <person name="Pertea M."/>
            <person name="Feldblyum T.V."/>
            <person name="Utterback T.R."/>
            <person name="Shu C.L."/>
            <person name="Osoegawa K."/>
            <person name="de Jong P.J."/>
            <person name="Hrdy I."/>
            <person name="Horvathova L."/>
            <person name="Zubacova Z."/>
            <person name="Dolezal P."/>
            <person name="Malik S.B."/>
            <person name="Logsdon J.M. Jr."/>
            <person name="Henze K."/>
            <person name="Gupta A."/>
            <person name="Wang C.C."/>
            <person name="Dunne R.L."/>
            <person name="Upcroft J.A."/>
            <person name="Upcroft P."/>
            <person name="White O."/>
            <person name="Salzberg S.L."/>
            <person name="Tang P."/>
            <person name="Chiu C.-H."/>
            <person name="Lee Y.-S."/>
            <person name="Embley T.M."/>
            <person name="Coombs G.H."/>
            <person name="Mottram J.C."/>
            <person name="Tachezy J."/>
            <person name="Fraser-Liggett C.M."/>
            <person name="Johnson P.J."/>
        </authorList>
    </citation>
    <scope>NUCLEOTIDE SEQUENCE [LARGE SCALE GENOMIC DNA]</scope>
    <source>
        <strain evidence="4">G3</strain>
    </source>
</reference>
<dbReference type="GO" id="GO:0031507">
    <property type="term" value="P:heterochromatin formation"/>
    <property type="evidence" value="ECO:0000318"/>
    <property type="project" value="GO_Central"/>
</dbReference>
<reference evidence="4" key="1">
    <citation type="submission" date="2006-10" db="EMBL/GenBank/DDBJ databases">
        <authorList>
            <person name="Amadeo P."/>
            <person name="Zhao Q."/>
            <person name="Wortman J."/>
            <person name="Fraser-Liggett C."/>
            <person name="Carlton J."/>
        </authorList>
    </citation>
    <scope>NUCLEOTIDE SEQUENCE</scope>
    <source>
        <strain evidence="4">G3</strain>
    </source>
</reference>
<keyword evidence="5" id="KW-1185">Reference proteome</keyword>